<dbReference type="GO" id="GO:0016491">
    <property type="term" value="F:oxidoreductase activity"/>
    <property type="evidence" value="ECO:0007669"/>
    <property type="project" value="InterPro"/>
</dbReference>
<gene>
    <name evidence="3" type="ORF">EV652_12539</name>
</gene>
<dbReference type="InterPro" id="IPR012349">
    <property type="entry name" value="Split_barrel_FMN-bd"/>
</dbReference>
<proteinExistence type="inferred from homology"/>
<dbReference type="Proteomes" id="UP000294508">
    <property type="component" value="Unassembled WGS sequence"/>
</dbReference>
<evidence type="ECO:0000313" key="4">
    <source>
        <dbReference type="Proteomes" id="UP000294508"/>
    </source>
</evidence>
<protein>
    <submittedName>
        <fullName evidence="3">Deazaflavin-dependent oxidoreductase (Nitroreductase family)</fullName>
    </submittedName>
</protein>
<dbReference type="SUPFAM" id="SSF50475">
    <property type="entry name" value="FMN-binding split barrel"/>
    <property type="match status" value="1"/>
</dbReference>
<keyword evidence="4" id="KW-1185">Reference proteome</keyword>
<evidence type="ECO:0000313" key="3">
    <source>
        <dbReference type="EMBL" id="TCO13879.1"/>
    </source>
</evidence>
<accession>A0A4V2RXH6</accession>
<sequence>MDGNRDAGLLRRVVRQVAATRAGAWVCARLLHRIDHVVFRASGGRTTFSAIVSGFPVVMLTTTGARTGRPRTIPVLALPDGERLVVIASNYGQRHNPAWYYNLRAHERTDVRIGPRRLAMTARELAGAEREHYFQYAIDVYPGWARYRSRASHRVIPVIMLEPSSCEKDEAK</sequence>
<dbReference type="Pfam" id="PF04075">
    <property type="entry name" value="F420H2_quin_red"/>
    <property type="match status" value="1"/>
</dbReference>
<comment type="similarity">
    <text evidence="1">Belongs to the F420H(2)-dependent quinone reductase family.</text>
</comment>
<dbReference type="Gene3D" id="2.30.110.10">
    <property type="entry name" value="Electron Transport, Fmn-binding Protein, Chain A"/>
    <property type="match status" value="1"/>
</dbReference>
<comment type="catalytic activity">
    <reaction evidence="2">
        <text>oxidized coenzyme F420-(gamma-L-Glu)(n) + a quinol + H(+) = reduced coenzyme F420-(gamma-L-Glu)(n) + a quinone</text>
        <dbReference type="Rhea" id="RHEA:39663"/>
        <dbReference type="Rhea" id="RHEA-COMP:12939"/>
        <dbReference type="Rhea" id="RHEA-COMP:14378"/>
        <dbReference type="ChEBI" id="CHEBI:15378"/>
        <dbReference type="ChEBI" id="CHEBI:24646"/>
        <dbReference type="ChEBI" id="CHEBI:132124"/>
        <dbReference type="ChEBI" id="CHEBI:133980"/>
        <dbReference type="ChEBI" id="CHEBI:139511"/>
    </reaction>
</comment>
<comment type="caution">
    <text evidence="3">The sequence shown here is derived from an EMBL/GenBank/DDBJ whole genome shotgun (WGS) entry which is preliminary data.</text>
</comment>
<dbReference type="NCBIfam" id="TIGR00026">
    <property type="entry name" value="hi_GC_TIGR00026"/>
    <property type="match status" value="1"/>
</dbReference>
<dbReference type="GO" id="GO:0005886">
    <property type="term" value="C:plasma membrane"/>
    <property type="evidence" value="ECO:0007669"/>
    <property type="project" value="TreeGrafter"/>
</dbReference>
<dbReference type="AlphaFoldDB" id="A0A4V2RXH6"/>
<evidence type="ECO:0000256" key="1">
    <source>
        <dbReference type="ARBA" id="ARBA00008710"/>
    </source>
</evidence>
<dbReference type="EMBL" id="SLWN01000025">
    <property type="protein sequence ID" value="TCO13879.1"/>
    <property type="molecule type" value="Genomic_DNA"/>
</dbReference>
<dbReference type="GO" id="GO:0070967">
    <property type="term" value="F:coenzyme F420 binding"/>
    <property type="evidence" value="ECO:0007669"/>
    <property type="project" value="TreeGrafter"/>
</dbReference>
<dbReference type="PANTHER" id="PTHR39428:SF1">
    <property type="entry name" value="F420H(2)-DEPENDENT QUINONE REDUCTASE RV1261C"/>
    <property type="match status" value="1"/>
</dbReference>
<dbReference type="InterPro" id="IPR004378">
    <property type="entry name" value="F420H2_quin_Rdtase"/>
</dbReference>
<evidence type="ECO:0000256" key="2">
    <source>
        <dbReference type="ARBA" id="ARBA00049106"/>
    </source>
</evidence>
<dbReference type="PANTHER" id="PTHR39428">
    <property type="entry name" value="F420H(2)-DEPENDENT QUINONE REDUCTASE RV1261C"/>
    <property type="match status" value="1"/>
</dbReference>
<organism evidence="3 4">
    <name type="scientific">Kribbella steppae</name>
    <dbReference type="NCBI Taxonomy" id="2512223"/>
    <lineage>
        <taxon>Bacteria</taxon>
        <taxon>Bacillati</taxon>
        <taxon>Actinomycetota</taxon>
        <taxon>Actinomycetes</taxon>
        <taxon>Propionibacteriales</taxon>
        <taxon>Kribbellaceae</taxon>
        <taxon>Kribbella</taxon>
    </lineage>
</organism>
<name>A0A4V2RXH6_9ACTN</name>
<reference evidence="3 4" key="1">
    <citation type="journal article" date="2015" name="Stand. Genomic Sci.">
        <title>Genomic Encyclopedia of Bacterial and Archaeal Type Strains, Phase III: the genomes of soil and plant-associated and newly described type strains.</title>
        <authorList>
            <person name="Whitman W.B."/>
            <person name="Woyke T."/>
            <person name="Klenk H.P."/>
            <person name="Zhou Y."/>
            <person name="Lilburn T.G."/>
            <person name="Beck B.J."/>
            <person name="De Vos P."/>
            <person name="Vandamme P."/>
            <person name="Eisen J.A."/>
            <person name="Garrity G."/>
            <person name="Hugenholtz P."/>
            <person name="Kyrpides N.C."/>
        </authorList>
    </citation>
    <scope>NUCLEOTIDE SEQUENCE [LARGE SCALE GENOMIC DNA]</scope>
    <source>
        <strain evidence="3 4">VKM Ac-2572</strain>
    </source>
</reference>